<organism evidence="1">
    <name type="scientific">Eremomyces bilateralis CBS 781.70</name>
    <dbReference type="NCBI Taxonomy" id="1392243"/>
    <lineage>
        <taxon>Eukaryota</taxon>
        <taxon>Fungi</taxon>
        <taxon>Dikarya</taxon>
        <taxon>Ascomycota</taxon>
        <taxon>Pezizomycotina</taxon>
        <taxon>Dothideomycetes</taxon>
        <taxon>Dothideomycetes incertae sedis</taxon>
        <taxon>Eremomycetales</taxon>
        <taxon>Eremomycetaceae</taxon>
        <taxon>Eremomyces</taxon>
    </lineage>
</organism>
<sequence length="210" mass="23822">MSSKLYELNSSRYERSATRFRDFVQPFVPHLCSDFRIPVIQYASLKLLWYKMEFVDELASSIPLFLDPLGPRTIPNIKNPVARPPTVHSTHPFPIILPIHSPQFQRSGSYPSKNPPYFLASAAHPFRMFGRYMRSPHTALHGGALCTENSGGHEHAHGAKVAQWPDKGLFRGRGRDPGSQPRRTLPIMNQSLGGLAEDWFGVLIFWNLEE</sequence>
<reference evidence="3" key="2">
    <citation type="submission" date="2020-04" db="EMBL/GenBank/DDBJ databases">
        <authorList>
            <consortium name="NCBI Genome Project"/>
        </authorList>
    </citation>
    <scope>NUCLEOTIDE SEQUENCE</scope>
    <source>
        <strain evidence="3">CBS 781.70</strain>
    </source>
</reference>
<evidence type="ECO:0000313" key="3">
    <source>
        <dbReference type="RefSeq" id="XP_033535281.1"/>
    </source>
</evidence>
<reference evidence="1 3" key="1">
    <citation type="submission" date="2020-01" db="EMBL/GenBank/DDBJ databases">
        <authorList>
            <consortium name="DOE Joint Genome Institute"/>
            <person name="Haridas S."/>
            <person name="Albert R."/>
            <person name="Binder M."/>
            <person name="Bloem J."/>
            <person name="Labutti K."/>
            <person name="Salamov A."/>
            <person name="Andreopoulos B."/>
            <person name="Baker S.E."/>
            <person name="Barry K."/>
            <person name="Bills G."/>
            <person name="Bluhm B.H."/>
            <person name="Cannon C."/>
            <person name="Castanera R."/>
            <person name="Culley D.E."/>
            <person name="Daum C."/>
            <person name="Ezra D."/>
            <person name="Gonzalez J.B."/>
            <person name="Henrissat B."/>
            <person name="Kuo A."/>
            <person name="Liang C."/>
            <person name="Lipzen A."/>
            <person name="Lutzoni F."/>
            <person name="Magnuson J."/>
            <person name="Mondo S."/>
            <person name="Nolan M."/>
            <person name="Ohm R."/>
            <person name="Pangilinan J."/>
            <person name="Park H.-J."/>
            <person name="Ramirez L."/>
            <person name="Alfaro M."/>
            <person name="Sun H."/>
            <person name="Tritt A."/>
            <person name="Yoshinaga Y."/>
            <person name="Zwiers L.-H."/>
            <person name="Turgeon B.G."/>
            <person name="Goodwin S.B."/>
            <person name="Spatafora J.W."/>
            <person name="Crous P.W."/>
            <person name="Grigoriev I.V."/>
        </authorList>
    </citation>
    <scope>NUCLEOTIDE SEQUENCE</scope>
    <source>
        <strain evidence="1 3">CBS 781.70</strain>
    </source>
</reference>
<dbReference type="RefSeq" id="XP_033535281.1">
    <property type="nucleotide sequence ID" value="XM_033678031.1"/>
</dbReference>
<proteinExistence type="predicted"/>
<dbReference type="Proteomes" id="UP000504638">
    <property type="component" value="Unplaced"/>
</dbReference>
<dbReference type="EMBL" id="ML975154">
    <property type="protein sequence ID" value="KAF1813650.1"/>
    <property type="molecule type" value="Genomic_DNA"/>
</dbReference>
<evidence type="ECO:0000313" key="2">
    <source>
        <dbReference type="Proteomes" id="UP000504638"/>
    </source>
</evidence>
<accession>A0A6G1G6Y3</accession>
<gene>
    <name evidence="1 3" type="ORF">P152DRAFT_448077</name>
</gene>
<reference evidence="3" key="3">
    <citation type="submission" date="2025-04" db="UniProtKB">
        <authorList>
            <consortium name="RefSeq"/>
        </authorList>
    </citation>
    <scope>IDENTIFICATION</scope>
    <source>
        <strain evidence="3">CBS 781.70</strain>
    </source>
</reference>
<dbReference type="AlphaFoldDB" id="A0A6G1G6Y3"/>
<keyword evidence="2" id="KW-1185">Reference proteome</keyword>
<name>A0A6G1G6Y3_9PEZI</name>
<protein>
    <submittedName>
        <fullName evidence="1 3">Uncharacterized protein</fullName>
    </submittedName>
</protein>
<dbReference type="GeneID" id="54418601"/>
<evidence type="ECO:0000313" key="1">
    <source>
        <dbReference type="EMBL" id="KAF1813650.1"/>
    </source>
</evidence>